<feature type="domain" description="4Fe-4S ferredoxin-type" evidence="4">
    <location>
        <begin position="898"/>
        <end position="929"/>
    </location>
</feature>
<evidence type="ECO:0000313" key="5">
    <source>
        <dbReference type="EMBL" id="HIU94236.1"/>
    </source>
</evidence>
<dbReference type="SUPFAM" id="SSF51395">
    <property type="entry name" value="FMN-linked oxidoreductases"/>
    <property type="match status" value="1"/>
</dbReference>
<dbReference type="SUPFAM" id="SSF51971">
    <property type="entry name" value="Nucleotide-binding domain"/>
    <property type="match status" value="2"/>
</dbReference>
<dbReference type="InterPro" id="IPR036188">
    <property type="entry name" value="FAD/NAD-bd_sf"/>
</dbReference>
<dbReference type="Proteomes" id="UP000824128">
    <property type="component" value="Unassembled WGS sequence"/>
</dbReference>
<dbReference type="InterPro" id="IPR009051">
    <property type="entry name" value="Helical_ferredxn"/>
</dbReference>
<sequence length="995" mass="108595">MTDHMSPIPFDQLMRWILTERKSGSVFGVRRPFRPAPGASLELFGARLETPFGPAAGPHTQMAQNLIAAYYAGSRFFELKTVQIMDGEELARCVPKPCIAAEDECYNCEWSTELTVQEAFEEYVKAWYALKLLTRAFGWGDPGGFIFNMSVGYDFAGITSEKIDRFIEGLRDASATPVFQSCRAWAEAHLDELPGVDAAYLDGIDPHVCASITLSTLHGCPPQEIERIASYLIETKKLHTFVKCNPTILGYDFARRTLDALGYDYIAFDDHHFNEDLQYRDAVPMFKRLLRLAQDNGVSFGLKLSNTFPVDVKRRELPSEEMYMSGRALYPLTIEMARRLSREFDGKLRLSFSGGIDRFNIVPLFDAGVWPITLATTLLKPGGYQRLTQMAEALAAHGYRPFDGVSVGRVSYLAELARRDVRQEKAIKPAPPRKLPRQVPLLDCFTAPCAGGCPIHQDIPEYVALVGKGDHAGALRLILEKNPLPFITGRICSHRCMDKCTRNYYEESVHIRDAKLAAARGGFDEVIGTLHPAPAIDGVRVAVVGGGPAGMAAAFFLGRAGARVTLFERREKLGGIVRYVIPPFRIGELGIDRDVQIMERMGVEVRAGADAPALDALRADGYTHIVYAVGAWKPGSLRLEGGEAMNVLRFLADYKAGALPPLGEDVIVIGGGNTAMDAARTAKRVPGVRRVRLVYRRTRRYMPADEEELRMALDDGVEFCELLAPRAWTDGKLVCDVMRLGEPDASGRRAPVATGETAQLPCSALIAAVGEQVDGAFFADNGIALDARGRAAVDGLLQTNVDGVYVIGDAHRGPATVVEAIADARTVADAIVGEHEYALPAGGAVSAADCLARQGVLRGYDCADREAERCLHCATVCECCAQVCPNRANVAIAVKGIDKPQILHVDRLCNECGNCATFCPYDSRPYREKLTLFATREAFDESGNPGLLPLGGSRVLLRAEGVDGEIDLNDPPASLPRALEAVLRAVLGEYSYLIG</sequence>
<evidence type="ECO:0000256" key="1">
    <source>
        <dbReference type="ARBA" id="ARBA00022723"/>
    </source>
</evidence>
<evidence type="ECO:0000256" key="2">
    <source>
        <dbReference type="ARBA" id="ARBA00023004"/>
    </source>
</evidence>
<dbReference type="InterPro" id="IPR023753">
    <property type="entry name" value="FAD/NAD-binding_dom"/>
</dbReference>
<dbReference type="Pfam" id="PF14691">
    <property type="entry name" value="Fer4_20"/>
    <property type="match status" value="1"/>
</dbReference>
<reference evidence="5" key="2">
    <citation type="journal article" date="2021" name="PeerJ">
        <title>Extensive microbial diversity within the chicken gut microbiome revealed by metagenomics and culture.</title>
        <authorList>
            <person name="Gilroy R."/>
            <person name="Ravi A."/>
            <person name="Getino M."/>
            <person name="Pursley I."/>
            <person name="Horton D.L."/>
            <person name="Alikhan N.F."/>
            <person name="Baker D."/>
            <person name="Gharbi K."/>
            <person name="Hall N."/>
            <person name="Watson M."/>
            <person name="Adriaenssens E.M."/>
            <person name="Foster-Nyarko E."/>
            <person name="Jarju S."/>
            <person name="Secka A."/>
            <person name="Antonio M."/>
            <person name="Oren A."/>
            <person name="Chaudhuri R.R."/>
            <person name="La Ragione R."/>
            <person name="Hildebrand F."/>
            <person name="Pallen M.J."/>
        </authorList>
    </citation>
    <scope>NUCLEOTIDE SEQUENCE</scope>
    <source>
        <strain evidence="5">ChiGjej2B2-16831</strain>
    </source>
</reference>
<dbReference type="SUPFAM" id="SSF46548">
    <property type="entry name" value="alpha-helical ferredoxin"/>
    <property type="match status" value="2"/>
</dbReference>
<dbReference type="Gene3D" id="3.40.50.720">
    <property type="entry name" value="NAD(P)-binding Rossmann-like Domain"/>
    <property type="match status" value="1"/>
</dbReference>
<dbReference type="InterPro" id="IPR017896">
    <property type="entry name" value="4Fe4S_Fe-S-bd"/>
</dbReference>
<dbReference type="GO" id="GO:0051536">
    <property type="term" value="F:iron-sulfur cluster binding"/>
    <property type="evidence" value="ECO:0007669"/>
    <property type="project" value="UniProtKB-KW"/>
</dbReference>
<dbReference type="EMBL" id="DVNZ01000118">
    <property type="protein sequence ID" value="HIU94236.1"/>
    <property type="molecule type" value="Genomic_DNA"/>
</dbReference>
<comment type="caution">
    <text evidence="5">The sequence shown here is derived from an EMBL/GenBank/DDBJ whole genome shotgun (WGS) entry which is preliminary data.</text>
</comment>
<dbReference type="PRINTS" id="PR00368">
    <property type="entry name" value="FADPNR"/>
</dbReference>
<dbReference type="NCBIfam" id="TIGR03315">
    <property type="entry name" value="Se_ygfK"/>
    <property type="match status" value="1"/>
</dbReference>
<proteinExistence type="predicted"/>
<dbReference type="PANTHER" id="PTHR42783">
    <property type="entry name" value="GLUTAMATE SYNTHASE [NADPH] SMALL CHAIN"/>
    <property type="match status" value="1"/>
</dbReference>
<dbReference type="Gene3D" id="3.50.50.60">
    <property type="entry name" value="FAD/NAD(P)-binding domain"/>
    <property type="match status" value="1"/>
</dbReference>
<protein>
    <submittedName>
        <fullName evidence="5">Selenate reductase subunit YgfK</fullName>
    </submittedName>
</protein>
<dbReference type="GO" id="GO:0016491">
    <property type="term" value="F:oxidoreductase activity"/>
    <property type="evidence" value="ECO:0007669"/>
    <property type="project" value="InterPro"/>
</dbReference>
<dbReference type="AlphaFoldDB" id="A0A9D1N3I0"/>
<evidence type="ECO:0000256" key="3">
    <source>
        <dbReference type="ARBA" id="ARBA00023014"/>
    </source>
</evidence>
<evidence type="ECO:0000259" key="4">
    <source>
        <dbReference type="PROSITE" id="PS51379"/>
    </source>
</evidence>
<name>A0A9D1N3I0_9FIRM</name>
<dbReference type="PROSITE" id="PS00198">
    <property type="entry name" value="4FE4S_FER_1"/>
    <property type="match status" value="1"/>
</dbReference>
<dbReference type="PANTHER" id="PTHR42783:SF3">
    <property type="entry name" value="GLUTAMATE SYNTHASE [NADPH] SMALL CHAIN-RELATED"/>
    <property type="match status" value="1"/>
</dbReference>
<accession>A0A9D1N3I0</accession>
<evidence type="ECO:0000313" key="6">
    <source>
        <dbReference type="Proteomes" id="UP000824128"/>
    </source>
</evidence>
<keyword evidence="2" id="KW-0408">Iron</keyword>
<dbReference type="Pfam" id="PF07992">
    <property type="entry name" value="Pyr_redox_2"/>
    <property type="match status" value="1"/>
</dbReference>
<dbReference type="GO" id="GO:0046872">
    <property type="term" value="F:metal ion binding"/>
    <property type="evidence" value="ECO:0007669"/>
    <property type="project" value="UniProtKB-KW"/>
</dbReference>
<dbReference type="Gene3D" id="1.10.1060.10">
    <property type="entry name" value="Alpha-helical ferredoxin"/>
    <property type="match status" value="1"/>
</dbReference>
<dbReference type="InterPro" id="IPR017900">
    <property type="entry name" value="4Fe4S_Fe_S_CS"/>
</dbReference>
<dbReference type="InterPro" id="IPR017701">
    <property type="entry name" value="Se_rdtase_YgfK"/>
</dbReference>
<dbReference type="InterPro" id="IPR028261">
    <property type="entry name" value="DPD_II"/>
</dbReference>
<gene>
    <name evidence="5" type="primary">ygfK</name>
    <name evidence="5" type="ORF">IAD24_03670</name>
</gene>
<keyword evidence="3" id="KW-0411">Iron-sulfur</keyword>
<dbReference type="PRINTS" id="PR00469">
    <property type="entry name" value="PNDRDTASEII"/>
</dbReference>
<organism evidence="5 6">
    <name type="scientific">Candidatus Aphodomorpha intestinavium</name>
    <dbReference type="NCBI Taxonomy" id="2840672"/>
    <lineage>
        <taxon>Bacteria</taxon>
        <taxon>Bacillati</taxon>
        <taxon>Bacillota</taxon>
        <taxon>Clostridia</taxon>
        <taxon>Eubacteriales</taxon>
        <taxon>Candidatus Aphodomorpha</taxon>
    </lineage>
</organism>
<keyword evidence="1" id="KW-0479">Metal-binding</keyword>
<reference evidence="5" key="1">
    <citation type="submission" date="2020-10" db="EMBL/GenBank/DDBJ databases">
        <authorList>
            <person name="Gilroy R."/>
        </authorList>
    </citation>
    <scope>NUCLEOTIDE SEQUENCE</scope>
    <source>
        <strain evidence="5">ChiGjej2B2-16831</strain>
    </source>
</reference>
<dbReference type="PROSITE" id="PS51379">
    <property type="entry name" value="4FE4S_FER_2"/>
    <property type="match status" value="1"/>
</dbReference>